<accession>A0A3E5ER23</accession>
<feature type="chain" id="PRO_5017642716" evidence="6">
    <location>
        <begin position="24"/>
        <end position="548"/>
    </location>
</feature>
<evidence type="ECO:0000256" key="3">
    <source>
        <dbReference type="ARBA" id="ARBA00022729"/>
    </source>
</evidence>
<evidence type="ECO:0000256" key="2">
    <source>
        <dbReference type="ARBA" id="ARBA00006275"/>
    </source>
</evidence>
<dbReference type="AlphaFoldDB" id="A0A3E5ER23"/>
<protein>
    <submittedName>
        <fullName evidence="9">RagB/SusD family nutrient uptake outer membrane protein</fullName>
    </submittedName>
</protein>
<dbReference type="Gene3D" id="1.10.3780.10">
    <property type="entry name" value="SusD-like"/>
    <property type="match status" value="1"/>
</dbReference>
<evidence type="ECO:0000259" key="8">
    <source>
        <dbReference type="Pfam" id="PF14322"/>
    </source>
</evidence>
<comment type="similarity">
    <text evidence="2">Belongs to the SusD family.</text>
</comment>
<evidence type="ECO:0000256" key="4">
    <source>
        <dbReference type="ARBA" id="ARBA00023136"/>
    </source>
</evidence>
<feature type="signal peptide" evidence="6">
    <location>
        <begin position="1"/>
        <end position="23"/>
    </location>
</feature>
<keyword evidence="4" id="KW-0472">Membrane</keyword>
<feature type="domain" description="SusD-like N-terminal" evidence="8">
    <location>
        <begin position="99"/>
        <end position="241"/>
    </location>
</feature>
<dbReference type="SUPFAM" id="SSF48452">
    <property type="entry name" value="TPR-like"/>
    <property type="match status" value="1"/>
</dbReference>
<dbReference type="Pfam" id="PF07980">
    <property type="entry name" value="SusD_RagB"/>
    <property type="match status" value="1"/>
</dbReference>
<dbReference type="InterPro" id="IPR012944">
    <property type="entry name" value="SusD_RagB_dom"/>
</dbReference>
<evidence type="ECO:0000313" key="9">
    <source>
        <dbReference type="EMBL" id="RGN91430.1"/>
    </source>
</evidence>
<dbReference type="InterPro" id="IPR011990">
    <property type="entry name" value="TPR-like_helical_dom_sf"/>
</dbReference>
<dbReference type="EMBL" id="QSVA01000017">
    <property type="protein sequence ID" value="RGN91430.1"/>
    <property type="molecule type" value="Genomic_DNA"/>
</dbReference>
<dbReference type="Proteomes" id="UP000260759">
    <property type="component" value="Unassembled WGS sequence"/>
</dbReference>
<proteinExistence type="inferred from homology"/>
<comment type="subcellular location">
    <subcellularLocation>
        <location evidence="1">Cell outer membrane</location>
    </subcellularLocation>
</comment>
<dbReference type="InterPro" id="IPR033985">
    <property type="entry name" value="SusD-like_N"/>
</dbReference>
<evidence type="ECO:0000256" key="1">
    <source>
        <dbReference type="ARBA" id="ARBA00004442"/>
    </source>
</evidence>
<gene>
    <name evidence="9" type="ORF">DXB37_16280</name>
</gene>
<evidence type="ECO:0000256" key="6">
    <source>
        <dbReference type="SAM" id="SignalP"/>
    </source>
</evidence>
<keyword evidence="3 6" id="KW-0732">Signal</keyword>
<organism evidence="9 10">
    <name type="scientific">Bacteroides uniformis</name>
    <dbReference type="NCBI Taxonomy" id="820"/>
    <lineage>
        <taxon>Bacteria</taxon>
        <taxon>Pseudomonadati</taxon>
        <taxon>Bacteroidota</taxon>
        <taxon>Bacteroidia</taxon>
        <taxon>Bacteroidales</taxon>
        <taxon>Bacteroidaceae</taxon>
        <taxon>Bacteroides</taxon>
    </lineage>
</organism>
<feature type="domain" description="RagB/SusD" evidence="7">
    <location>
        <begin position="382"/>
        <end position="548"/>
    </location>
</feature>
<evidence type="ECO:0000256" key="5">
    <source>
        <dbReference type="ARBA" id="ARBA00023237"/>
    </source>
</evidence>
<dbReference type="Pfam" id="PF14322">
    <property type="entry name" value="SusD-like_3"/>
    <property type="match status" value="1"/>
</dbReference>
<sequence>MYMIMKKIIYSLAIVASMLTLNACIGDLDTLPLNETDKTAGQAYQTLEDFEKGLAYIYGSYSLVSQNDPGSSDIAVEDAGQSELIRQYVVLNEMSCDVLKCTWGDSYITDTQNNSWTSTPNAATIAVYTRCMVTVTRANEFLLQSKGSSVEGVAGLRAEARFLRAYAYYMLMDLYGNPPFALEENIGGELPSQIGRTALFQWIESELLDLVSGSDMPAVGTVGYPRVTKGTAQALLARMYLNAEVYTGTARWADARSAAEATIGMGYQLCNNYEELFMQDNSENANAQKEMIFAIGYDRDRTQSWGGTTHLVSGSLDDANSEAIAKELGYPEGSHIARERWNGYHVPNEFVEYFELSGVEWGGSGIGYDRAASDKRAFFSNVGCVEAFDKSKAETGWRCWKFSSRDSQGNIYSSDSYEKFSSIDFPMIRLAEMYLIYAEAQARLDGGITTDSKALGYVKALRDRAGVSMPSSIDLDFILKERARELMLEGHRRTDLIRYGYFTSMSFPWPYKGGVPDGRTALPSYRTIYPILSTDLTENPNLVQNPGY</sequence>
<dbReference type="CDD" id="cd08977">
    <property type="entry name" value="SusD"/>
    <property type="match status" value="1"/>
</dbReference>
<comment type="caution">
    <text evidence="9">The sequence shown here is derived from an EMBL/GenBank/DDBJ whole genome shotgun (WGS) entry which is preliminary data.</text>
</comment>
<dbReference type="Gene3D" id="1.25.40.10">
    <property type="entry name" value="Tetratricopeptide repeat domain"/>
    <property type="match status" value="1"/>
</dbReference>
<dbReference type="Gene3D" id="1.25.40.390">
    <property type="match status" value="1"/>
</dbReference>
<dbReference type="GO" id="GO:0009279">
    <property type="term" value="C:cell outer membrane"/>
    <property type="evidence" value="ECO:0007669"/>
    <property type="project" value="UniProtKB-SubCell"/>
</dbReference>
<name>A0A3E5ER23_BACUN</name>
<evidence type="ECO:0000313" key="10">
    <source>
        <dbReference type="Proteomes" id="UP000260759"/>
    </source>
</evidence>
<reference evidence="9 10" key="1">
    <citation type="submission" date="2018-08" db="EMBL/GenBank/DDBJ databases">
        <title>A genome reference for cultivated species of the human gut microbiota.</title>
        <authorList>
            <person name="Zou Y."/>
            <person name="Xue W."/>
            <person name="Luo G."/>
        </authorList>
    </citation>
    <scope>NUCLEOTIDE SEQUENCE [LARGE SCALE GENOMIC DNA]</scope>
    <source>
        <strain evidence="9 10">OM03-4</strain>
    </source>
</reference>
<keyword evidence="5" id="KW-0998">Cell outer membrane</keyword>
<evidence type="ECO:0000259" key="7">
    <source>
        <dbReference type="Pfam" id="PF07980"/>
    </source>
</evidence>